<evidence type="ECO:0000313" key="2">
    <source>
        <dbReference type="Proteomes" id="UP001157961"/>
    </source>
</evidence>
<dbReference type="Proteomes" id="UP001157961">
    <property type="component" value="Unassembled WGS sequence"/>
</dbReference>
<dbReference type="RefSeq" id="WP_283427327.1">
    <property type="nucleotide sequence ID" value="NZ_FXTY01000008.1"/>
</dbReference>
<proteinExistence type="predicted"/>
<evidence type="ECO:0000313" key="1">
    <source>
        <dbReference type="EMBL" id="SMP31614.1"/>
    </source>
</evidence>
<dbReference type="EMBL" id="FXTY01000008">
    <property type="protein sequence ID" value="SMP31614.1"/>
    <property type="molecule type" value="Genomic_DNA"/>
</dbReference>
<accession>A0ABY1PCR6</accession>
<reference evidence="1 2" key="1">
    <citation type="submission" date="2017-05" db="EMBL/GenBank/DDBJ databases">
        <authorList>
            <person name="Varghese N."/>
            <person name="Submissions S."/>
        </authorList>
    </citation>
    <scope>NUCLEOTIDE SEQUENCE [LARGE SCALE GENOMIC DNA]</scope>
    <source>
        <strain evidence="1 2">DSM 29734</strain>
    </source>
</reference>
<gene>
    <name evidence="1" type="ORF">SAMN06265373_10818</name>
</gene>
<protein>
    <submittedName>
        <fullName evidence="1">Uncharacterized protein</fullName>
    </submittedName>
</protein>
<comment type="caution">
    <text evidence="1">The sequence shown here is derived from an EMBL/GenBank/DDBJ whole genome shotgun (WGS) entry which is preliminary data.</text>
</comment>
<organism evidence="1 2">
    <name type="scientific">Shimia sagamensis</name>
    <dbReference type="NCBI Taxonomy" id="1566352"/>
    <lineage>
        <taxon>Bacteria</taxon>
        <taxon>Pseudomonadati</taxon>
        <taxon>Pseudomonadota</taxon>
        <taxon>Alphaproteobacteria</taxon>
        <taxon>Rhodobacterales</taxon>
        <taxon>Roseobacteraceae</taxon>
    </lineage>
</organism>
<name>A0ABY1PCR6_9RHOB</name>
<sequence length="151" mass="16487">MARLKLRDGVTYGDVGDIVARLAGEAQNGVELETSEAIKEFKALIDEELETVSGLKVNEVSLSSVPSVEDDSVFVNFHLDRTFMDSGNRVRIVNVVIPDFNDKLTAIVRQGQPQDSSLWKDGEPELERSLADLSQVAKEAFGFIVICGCVG</sequence>
<keyword evidence="2" id="KW-1185">Reference proteome</keyword>